<protein>
    <submittedName>
        <fullName evidence="3">Uncharacterized protein</fullName>
    </submittedName>
</protein>
<dbReference type="Proteomes" id="UP000027138">
    <property type="component" value="Unassembled WGS sequence"/>
</dbReference>
<dbReference type="KEGG" id="jcu:105649083"/>
<organism evidence="3 4">
    <name type="scientific">Jatropha curcas</name>
    <name type="common">Barbados nut</name>
    <dbReference type="NCBI Taxonomy" id="180498"/>
    <lineage>
        <taxon>Eukaryota</taxon>
        <taxon>Viridiplantae</taxon>
        <taxon>Streptophyta</taxon>
        <taxon>Embryophyta</taxon>
        <taxon>Tracheophyta</taxon>
        <taxon>Spermatophyta</taxon>
        <taxon>Magnoliopsida</taxon>
        <taxon>eudicotyledons</taxon>
        <taxon>Gunneridae</taxon>
        <taxon>Pentapetalae</taxon>
        <taxon>rosids</taxon>
        <taxon>fabids</taxon>
        <taxon>Malpighiales</taxon>
        <taxon>Euphorbiaceae</taxon>
        <taxon>Crotonoideae</taxon>
        <taxon>Jatropheae</taxon>
        <taxon>Jatropha</taxon>
    </lineage>
</organism>
<sequence length="449" mass="50446">MEDDKKKKRNKKKKNKQTKTTAEDDSAVGLDQNGMSNGKNDCDQANLDNVQNGSLGNADVGPDRHQNNGTDISILTEAEKQQWLQREAILKQTIKQLQNENDSHMQKEAIIEEKIKQLQKENDSHRQQTATLERKLEHLKNVNDSALQKEFTLKEKIQLLKNENDSHLQKEAGLETKILQLQDEKRIILQTEASLEEKIKQLESNKVSWTLAENTTKETIARMNIDITKLRMQVVELEESRNSLLIENQQLVENISGLQLQLQSLETDISAKASDELKKHASEREELNSQIEAACVLVDKLITENADLVEKVNELYVKLDRQSSPAGLSSTTGHELMVENAENVIVTNSIAEPGENITAVGLKFETLEVDRAAVVTYDAEPDSGEIVQIPLDDNELRDLEMQAVESDKMEAIPLSDAPLIGAPFRLISFFTSYVSGADLVEKNTLNSRS</sequence>
<evidence type="ECO:0000256" key="1">
    <source>
        <dbReference type="SAM" id="Coils"/>
    </source>
</evidence>
<accession>A0A067JQN4</accession>
<evidence type="ECO:0000313" key="4">
    <source>
        <dbReference type="Proteomes" id="UP000027138"/>
    </source>
</evidence>
<gene>
    <name evidence="3" type="ORF">JCGZ_00636</name>
</gene>
<dbReference type="OrthoDB" id="633301at2759"/>
<feature type="compositionally biased region" description="Basic residues" evidence="2">
    <location>
        <begin position="1"/>
        <end position="17"/>
    </location>
</feature>
<dbReference type="EMBL" id="KK915560">
    <property type="protein sequence ID" value="KDP21849.1"/>
    <property type="molecule type" value="Genomic_DNA"/>
</dbReference>
<reference evidence="3 4" key="1">
    <citation type="journal article" date="2014" name="PLoS ONE">
        <title>Global Analysis of Gene Expression Profiles in Physic Nut (Jatropha curcas L.) Seedlings Exposed to Salt Stress.</title>
        <authorList>
            <person name="Zhang L."/>
            <person name="Zhang C."/>
            <person name="Wu P."/>
            <person name="Chen Y."/>
            <person name="Li M."/>
            <person name="Jiang H."/>
            <person name="Wu G."/>
        </authorList>
    </citation>
    <scope>NUCLEOTIDE SEQUENCE [LARGE SCALE GENOMIC DNA]</scope>
    <source>
        <strain evidence="4">cv. GZQX0401</strain>
        <tissue evidence="3">Young leaves</tissue>
    </source>
</reference>
<keyword evidence="1" id="KW-0175">Coiled coil</keyword>
<dbReference type="AlphaFoldDB" id="A0A067JQN4"/>
<feature type="coiled-coil region" evidence="1">
    <location>
        <begin position="80"/>
        <end position="290"/>
    </location>
</feature>
<name>A0A067JQN4_JATCU</name>
<feature type="compositionally biased region" description="Polar residues" evidence="2">
    <location>
        <begin position="46"/>
        <end position="55"/>
    </location>
</feature>
<feature type="region of interest" description="Disordered" evidence="2">
    <location>
        <begin position="1"/>
        <end position="69"/>
    </location>
</feature>
<keyword evidence="4" id="KW-1185">Reference proteome</keyword>
<proteinExistence type="predicted"/>
<evidence type="ECO:0000256" key="2">
    <source>
        <dbReference type="SAM" id="MobiDB-lite"/>
    </source>
</evidence>
<evidence type="ECO:0000313" key="3">
    <source>
        <dbReference type="EMBL" id="KDP21849.1"/>
    </source>
</evidence>
<dbReference type="STRING" id="180498.A0A067JQN4"/>